<dbReference type="EMBL" id="ANOH01000255">
    <property type="protein sequence ID" value="EMI54875.1"/>
    <property type="molecule type" value="Genomic_DNA"/>
</dbReference>
<protein>
    <submittedName>
        <fullName evidence="1">Uncharacterized protein</fullName>
    </submittedName>
</protein>
<dbReference type="Proteomes" id="UP000011885">
    <property type="component" value="Unassembled WGS sequence"/>
</dbReference>
<accession>M5U095</accession>
<evidence type="ECO:0000313" key="1">
    <source>
        <dbReference type="EMBL" id="EMI54875.1"/>
    </source>
</evidence>
<evidence type="ECO:0000313" key="2">
    <source>
        <dbReference type="Proteomes" id="UP000011885"/>
    </source>
</evidence>
<sequence length="56" mass="5802">MQPFSSADGRRLKRAGDAWLNRLRVSAATFHRPDAVEGGGPVTIAGTTGATFGSSV</sequence>
<name>M5U095_9BACT</name>
<dbReference type="PATRIC" id="fig|1263870.3.peg.3923"/>
<dbReference type="AlphaFoldDB" id="M5U095"/>
<gene>
    <name evidence="1" type="ORF">RSSM_03698</name>
</gene>
<keyword evidence="2" id="KW-1185">Reference proteome</keyword>
<reference evidence="1 2" key="1">
    <citation type="journal article" date="2013" name="Mar. Genomics">
        <title>Expression of sulfatases in Rhodopirellula baltica and the diversity of sulfatases in the genus Rhodopirellula.</title>
        <authorList>
            <person name="Wegner C.E."/>
            <person name="Richter-Heitmann T."/>
            <person name="Klindworth A."/>
            <person name="Klockow C."/>
            <person name="Richter M."/>
            <person name="Achstetter T."/>
            <person name="Glockner F.O."/>
            <person name="Harder J."/>
        </authorList>
    </citation>
    <scope>NUCLEOTIDE SEQUENCE [LARGE SCALE GENOMIC DNA]</scope>
    <source>
        <strain evidence="1 2">SM41</strain>
    </source>
</reference>
<organism evidence="1 2">
    <name type="scientific">Rhodopirellula sallentina SM41</name>
    <dbReference type="NCBI Taxonomy" id="1263870"/>
    <lineage>
        <taxon>Bacteria</taxon>
        <taxon>Pseudomonadati</taxon>
        <taxon>Planctomycetota</taxon>
        <taxon>Planctomycetia</taxon>
        <taxon>Pirellulales</taxon>
        <taxon>Pirellulaceae</taxon>
        <taxon>Rhodopirellula</taxon>
    </lineage>
</organism>
<proteinExistence type="predicted"/>
<comment type="caution">
    <text evidence="1">The sequence shown here is derived from an EMBL/GenBank/DDBJ whole genome shotgun (WGS) entry which is preliminary data.</text>
</comment>